<dbReference type="NCBIfam" id="TIGR00041">
    <property type="entry name" value="DTMP_kinase"/>
    <property type="match status" value="1"/>
</dbReference>
<keyword evidence="7 12" id="KW-0418">Kinase</keyword>
<sequence length="208" mass="22836">MNVRGRFVTLEGGEGAGKSTHLQYIAAWLEQRGRIVVQTREPGGSPLAEAVRGIVLGDWAEGVNAQTELLLMFAARAAHVAYRIEPALIRGEDVICDRFVDASWAYQGAGRGIEAEHLVALEKLALQGVRPDLTIVFDLSPEIGLARAKNRGDANRFEEESMAFMSRVRAAYLERAKADPGRYAVIDASRPLVDVQIELARLLELRLA</sequence>
<evidence type="ECO:0000256" key="8">
    <source>
        <dbReference type="ARBA" id="ARBA00022840"/>
    </source>
</evidence>
<name>A0A4R7PDA4_9GAMM</name>
<dbReference type="FunFam" id="3.40.50.300:FF:000225">
    <property type="entry name" value="Thymidylate kinase"/>
    <property type="match status" value="1"/>
</dbReference>
<dbReference type="EMBL" id="SOBT01000008">
    <property type="protein sequence ID" value="TDU31599.1"/>
    <property type="molecule type" value="Genomic_DNA"/>
</dbReference>
<evidence type="ECO:0000256" key="6">
    <source>
        <dbReference type="ARBA" id="ARBA00022741"/>
    </source>
</evidence>
<dbReference type="InterPro" id="IPR027417">
    <property type="entry name" value="P-loop_NTPase"/>
</dbReference>
<gene>
    <name evidence="12" type="primary">tmk</name>
    <name evidence="14" type="ORF">DFR24_0969</name>
</gene>
<dbReference type="GO" id="GO:0006233">
    <property type="term" value="P:dTDP biosynthetic process"/>
    <property type="evidence" value="ECO:0007669"/>
    <property type="project" value="InterPro"/>
</dbReference>
<keyword evidence="5 12" id="KW-0545">Nucleotide biosynthesis</keyword>
<dbReference type="GO" id="GO:0006235">
    <property type="term" value="P:dTTP biosynthetic process"/>
    <property type="evidence" value="ECO:0007669"/>
    <property type="project" value="UniProtKB-UniRule"/>
</dbReference>
<evidence type="ECO:0000256" key="12">
    <source>
        <dbReference type="HAMAP-Rule" id="MF_00165"/>
    </source>
</evidence>
<dbReference type="Proteomes" id="UP000295341">
    <property type="component" value="Unassembled WGS sequence"/>
</dbReference>
<evidence type="ECO:0000256" key="2">
    <source>
        <dbReference type="ARBA" id="ARBA00012980"/>
    </source>
</evidence>
<comment type="catalytic activity">
    <reaction evidence="10 12">
        <text>dTMP + ATP = dTDP + ADP</text>
        <dbReference type="Rhea" id="RHEA:13517"/>
        <dbReference type="ChEBI" id="CHEBI:30616"/>
        <dbReference type="ChEBI" id="CHEBI:58369"/>
        <dbReference type="ChEBI" id="CHEBI:63528"/>
        <dbReference type="ChEBI" id="CHEBI:456216"/>
        <dbReference type="EC" id="2.7.4.9"/>
    </reaction>
</comment>
<proteinExistence type="inferred from homology"/>
<feature type="domain" description="Thymidylate kinase-like" evidence="13">
    <location>
        <begin position="10"/>
        <end position="196"/>
    </location>
</feature>
<evidence type="ECO:0000256" key="5">
    <source>
        <dbReference type="ARBA" id="ARBA00022727"/>
    </source>
</evidence>
<dbReference type="Gene3D" id="3.40.50.300">
    <property type="entry name" value="P-loop containing nucleotide triphosphate hydrolases"/>
    <property type="match status" value="1"/>
</dbReference>
<keyword evidence="4 12" id="KW-0808">Transferase</keyword>
<reference evidence="14 15" key="1">
    <citation type="submission" date="2019-03" db="EMBL/GenBank/DDBJ databases">
        <title>Genomic Encyclopedia of Type Strains, Phase IV (KMG-IV): sequencing the most valuable type-strain genomes for metagenomic binning, comparative biology and taxonomic classification.</title>
        <authorList>
            <person name="Goeker M."/>
        </authorList>
    </citation>
    <scope>NUCLEOTIDE SEQUENCE [LARGE SCALE GENOMIC DNA]</scope>
    <source>
        <strain evidence="14 15">DSM 26377</strain>
    </source>
</reference>
<dbReference type="PANTHER" id="PTHR10344">
    <property type="entry name" value="THYMIDYLATE KINASE"/>
    <property type="match status" value="1"/>
</dbReference>
<evidence type="ECO:0000256" key="10">
    <source>
        <dbReference type="ARBA" id="ARBA00048743"/>
    </source>
</evidence>
<dbReference type="RefSeq" id="WP_133880170.1">
    <property type="nucleotide sequence ID" value="NZ_MWIN01000012.1"/>
</dbReference>
<feature type="binding site" evidence="12">
    <location>
        <begin position="12"/>
        <end position="19"/>
    </location>
    <ligand>
        <name>ATP</name>
        <dbReference type="ChEBI" id="CHEBI:30616"/>
    </ligand>
</feature>
<evidence type="ECO:0000313" key="15">
    <source>
        <dbReference type="Proteomes" id="UP000295341"/>
    </source>
</evidence>
<dbReference type="GO" id="GO:0005524">
    <property type="term" value="F:ATP binding"/>
    <property type="evidence" value="ECO:0007669"/>
    <property type="project" value="UniProtKB-UniRule"/>
</dbReference>
<keyword evidence="15" id="KW-1185">Reference proteome</keyword>
<dbReference type="HAMAP" id="MF_00165">
    <property type="entry name" value="Thymidylate_kinase"/>
    <property type="match status" value="1"/>
</dbReference>
<evidence type="ECO:0000256" key="9">
    <source>
        <dbReference type="ARBA" id="ARBA00029962"/>
    </source>
</evidence>
<dbReference type="EC" id="2.7.4.9" evidence="2 12"/>
<protein>
    <recommendedName>
        <fullName evidence="3 12">Thymidylate kinase</fullName>
        <ecNumber evidence="2 12">2.7.4.9</ecNumber>
    </recommendedName>
    <alternativeName>
        <fullName evidence="9 12">dTMP kinase</fullName>
    </alternativeName>
</protein>
<dbReference type="GO" id="GO:0004798">
    <property type="term" value="F:dTMP kinase activity"/>
    <property type="evidence" value="ECO:0007669"/>
    <property type="project" value="UniProtKB-UniRule"/>
</dbReference>
<comment type="function">
    <text evidence="11 12">Phosphorylation of dTMP to form dTDP in both de novo and salvage pathways of dTTP synthesis.</text>
</comment>
<dbReference type="PANTHER" id="PTHR10344:SF4">
    <property type="entry name" value="UMP-CMP KINASE 2, MITOCHONDRIAL"/>
    <property type="match status" value="1"/>
</dbReference>
<dbReference type="AlphaFoldDB" id="A0A4R7PDA4"/>
<dbReference type="OrthoDB" id="9774907at2"/>
<evidence type="ECO:0000256" key="3">
    <source>
        <dbReference type="ARBA" id="ARBA00017144"/>
    </source>
</evidence>
<comment type="similarity">
    <text evidence="1 12">Belongs to the thymidylate kinase family.</text>
</comment>
<accession>A0A4R7PDA4</accession>
<dbReference type="Pfam" id="PF02223">
    <property type="entry name" value="Thymidylate_kin"/>
    <property type="match status" value="1"/>
</dbReference>
<dbReference type="InterPro" id="IPR039430">
    <property type="entry name" value="Thymidylate_kin-like_dom"/>
</dbReference>
<evidence type="ECO:0000259" key="13">
    <source>
        <dbReference type="Pfam" id="PF02223"/>
    </source>
</evidence>
<evidence type="ECO:0000256" key="4">
    <source>
        <dbReference type="ARBA" id="ARBA00022679"/>
    </source>
</evidence>
<organism evidence="14 15">
    <name type="scientific">Panacagrimonas perspica</name>
    <dbReference type="NCBI Taxonomy" id="381431"/>
    <lineage>
        <taxon>Bacteria</taxon>
        <taxon>Pseudomonadati</taxon>
        <taxon>Pseudomonadota</taxon>
        <taxon>Gammaproteobacteria</taxon>
        <taxon>Nevskiales</taxon>
        <taxon>Nevskiaceae</taxon>
        <taxon>Panacagrimonas</taxon>
    </lineage>
</organism>
<dbReference type="GO" id="GO:0006227">
    <property type="term" value="P:dUDP biosynthetic process"/>
    <property type="evidence" value="ECO:0007669"/>
    <property type="project" value="TreeGrafter"/>
</dbReference>
<evidence type="ECO:0000256" key="7">
    <source>
        <dbReference type="ARBA" id="ARBA00022777"/>
    </source>
</evidence>
<dbReference type="SUPFAM" id="SSF52540">
    <property type="entry name" value="P-loop containing nucleoside triphosphate hydrolases"/>
    <property type="match status" value="1"/>
</dbReference>
<comment type="caution">
    <text evidence="14">The sequence shown here is derived from an EMBL/GenBank/DDBJ whole genome shotgun (WGS) entry which is preliminary data.</text>
</comment>
<dbReference type="InterPro" id="IPR018094">
    <property type="entry name" value="Thymidylate_kinase"/>
</dbReference>
<dbReference type="CDD" id="cd01672">
    <property type="entry name" value="TMPK"/>
    <property type="match status" value="1"/>
</dbReference>
<evidence type="ECO:0000256" key="11">
    <source>
        <dbReference type="ARBA" id="ARBA00057735"/>
    </source>
</evidence>
<dbReference type="GO" id="GO:0005829">
    <property type="term" value="C:cytosol"/>
    <property type="evidence" value="ECO:0007669"/>
    <property type="project" value="TreeGrafter"/>
</dbReference>
<evidence type="ECO:0000256" key="1">
    <source>
        <dbReference type="ARBA" id="ARBA00009776"/>
    </source>
</evidence>
<keyword evidence="8 12" id="KW-0067">ATP-binding</keyword>
<keyword evidence="6 12" id="KW-0547">Nucleotide-binding</keyword>
<evidence type="ECO:0000313" key="14">
    <source>
        <dbReference type="EMBL" id="TDU31599.1"/>
    </source>
</evidence>